<evidence type="ECO:0000313" key="3">
    <source>
        <dbReference type="EMBL" id="OAQ59917.1"/>
    </source>
</evidence>
<dbReference type="OrthoDB" id="2115716at2759"/>
<dbReference type="GO" id="GO:0016887">
    <property type="term" value="F:ATP hydrolysis activity"/>
    <property type="evidence" value="ECO:0007669"/>
    <property type="project" value="InterPro"/>
</dbReference>
<dbReference type="GO" id="GO:1990275">
    <property type="term" value="F:preribosome binding"/>
    <property type="evidence" value="ECO:0007669"/>
    <property type="project" value="TreeGrafter"/>
</dbReference>
<name>A0A179F3C5_METCM</name>
<dbReference type="InterPro" id="IPR003593">
    <property type="entry name" value="AAA+_ATPase"/>
</dbReference>
<dbReference type="SUPFAM" id="SSF52540">
    <property type="entry name" value="P-loop containing nucleoside triphosphate hydrolases"/>
    <property type="match status" value="1"/>
</dbReference>
<dbReference type="KEGG" id="pchm:VFPPC_10010"/>
<dbReference type="Pfam" id="PF00004">
    <property type="entry name" value="AAA"/>
    <property type="match status" value="1"/>
</dbReference>
<feature type="domain" description="AAA+ ATPase" evidence="2">
    <location>
        <begin position="232"/>
        <end position="361"/>
    </location>
</feature>
<feature type="compositionally biased region" description="Polar residues" evidence="1">
    <location>
        <begin position="421"/>
        <end position="439"/>
    </location>
</feature>
<accession>A0A179F3C5</accession>
<dbReference type="RefSeq" id="XP_018137878.1">
    <property type="nucleotide sequence ID" value="XM_018288455.1"/>
</dbReference>
<dbReference type="STRING" id="1380566.A0A179F3C5"/>
<dbReference type="GO" id="GO:0042254">
    <property type="term" value="P:ribosome biogenesis"/>
    <property type="evidence" value="ECO:0007669"/>
    <property type="project" value="TreeGrafter"/>
</dbReference>
<dbReference type="GO" id="GO:0000502">
    <property type="term" value="C:proteasome complex"/>
    <property type="evidence" value="ECO:0007669"/>
    <property type="project" value="UniProtKB-KW"/>
</dbReference>
<dbReference type="GO" id="GO:0005634">
    <property type="term" value="C:nucleus"/>
    <property type="evidence" value="ECO:0007669"/>
    <property type="project" value="TreeGrafter"/>
</dbReference>
<gene>
    <name evidence="3" type="ORF">VFPPC_10010</name>
</gene>
<reference evidence="3 4" key="1">
    <citation type="journal article" date="2016" name="PLoS Pathog.">
        <title>Biosynthesis of antibiotic leucinostatins in bio-control fungus Purpureocillium lilacinum and their inhibition on phytophthora revealed by genome mining.</title>
        <authorList>
            <person name="Wang G."/>
            <person name="Liu Z."/>
            <person name="Lin R."/>
            <person name="Li E."/>
            <person name="Mao Z."/>
            <person name="Ling J."/>
            <person name="Yang Y."/>
            <person name="Yin W.B."/>
            <person name="Xie B."/>
        </authorList>
    </citation>
    <scope>NUCLEOTIDE SEQUENCE [LARGE SCALE GENOMIC DNA]</scope>
    <source>
        <strain evidence="3">170</strain>
    </source>
</reference>
<organism evidence="3 4">
    <name type="scientific">Pochonia chlamydosporia 170</name>
    <dbReference type="NCBI Taxonomy" id="1380566"/>
    <lineage>
        <taxon>Eukaryota</taxon>
        <taxon>Fungi</taxon>
        <taxon>Dikarya</taxon>
        <taxon>Ascomycota</taxon>
        <taxon>Pezizomycotina</taxon>
        <taxon>Sordariomycetes</taxon>
        <taxon>Hypocreomycetidae</taxon>
        <taxon>Hypocreales</taxon>
        <taxon>Clavicipitaceae</taxon>
        <taxon>Pochonia</taxon>
    </lineage>
</organism>
<dbReference type="GeneID" id="28852449"/>
<dbReference type="PANTHER" id="PTHR23077">
    <property type="entry name" value="AAA-FAMILY ATPASE"/>
    <property type="match status" value="1"/>
</dbReference>
<proteinExistence type="predicted"/>
<comment type="caution">
    <text evidence="3">The sequence shown here is derived from an EMBL/GenBank/DDBJ whole genome shotgun (WGS) entry which is preliminary data.</text>
</comment>
<dbReference type="InterPro" id="IPR050168">
    <property type="entry name" value="AAA_ATPase_domain"/>
</dbReference>
<evidence type="ECO:0000313" key="4">
    <source>
        <dbReference type="Proteomes" id="UP000078397"/>
    </source>
</evidence>
<dbReference type="CDD" id="cd19481">
    <property type="entry name" value="RecA-like_protease"/>
    <property type="match status" value="1"/>
</dbReference>
<feature type="region of interest" description="Disordered" evidence="1">
    <location>
        <begin position="421"/>
        <end position="463"/>
    </location>
</feature>
<dbReference type="InterPro" id="IPR003959">
    <property type="entry name" value="ATPase_AAA_core"/>
</dbReference>
<dbReference type="Gene3D" id="3.40.50.300">
    <property type="entry name" value="P-loop containing nucleotide triphosphate hydrolases"/>
    <property type="match status" value="1"/>
</dbReference>
<protein>
    <submittedName>
        <fullName evidence="3">Proteasome-activating nucleotidase</fullName>
    </submittedName>
</protein>
<dbReference type="Proteomes" id="UP000078397">
    <property type="component" value="Unassembled WGS sequence"/>
</dbReference>
<dbReference type="Gene3D" id="1.10.8.60">
    <property type="match status" value="1"/>
</dbReference>
<dbReference type="EMBL" id="LSBJ02000004">
    <property type="protein sequence ID" value="OAQ59917.1"/>
    <property type="molecule type" value="Genomic_DNA"/>
</dbReference>
<dbReference type="PANTHER" id="PTHR23077:SF132">
    <property type="entry name" value="ATP-DEPENDENT ZN PROTEASE"/>
    <property type="match status" value="1"/>
</dbReference>
<sequence>MAKVNQNAFELWKQHVSQPRVDSEVAACQLLRDTHPDYHVTRTDPEKSDLIGYAEAGFATKTLHRPADYDATRRYKTAGSSACSIPVFWPFDTVLPEAGPGTLEDEVRFGCWKYSWDGHEFLVYEVGYLGQHNNLIKNLYILAPAGDYVQNGCHEHTDALILAAGAWTKALHEEIYVFDDSSWRKSSSMYRSVQGVSWDDMIQEPSMKDGLLKDVLSFFASRESYASMGVPWKRGVILHGVPGNGKTLSIKALINSLSALDPPIPALVVKSFDNRCNGPKWAMKIMFSHARAMAPCVLVFEDLDSLVEDETRSYFLNEVDGIESNEGILMVGSTNHLGRLDDAIAKRPSRFDRKFHFKLPEEPERVAYCRQWVNKLANKDTVDFPDELCDVIAKLTEGFSFAYLKELFISSLLALSHGQMTDSHNTDVDATTANGSAANGDNVDKSNAMIDDNGLGNNNDVKNVDTTGLNVAKDEDMALGEDDLEAETSADKDNENEESPVKVKTVMPTVQIPDHLKNNKLLRIVSREAEALWDQMDNSVEEE</sequence>
<evidence type="ECO:0000259" key="2">
    <source>
        <dbReference type="SMART" id="SM00382"/>
    </source>
</evidence>
<dbReference type="AlphaFoldDB" id="A0A179F3C5"/>
<dbReference type="InterPro" id="IPR027417">
    <property type="entry name" value="P-loop_NTPase"/>
</dbReference>
<dbReference type="GO" id="GO:0005524">
    <property type="term" value="F:ATP binding"/>
    <property type="evidence" value="ECO:0007669"/>
    <property type="project" value="InterPro"/>
</dbReference>
<evidence type="ECO:0000256" key="1">
    <source>
        <dbReference type="SAM" id="MobiDB-lite"/>
    </source>
</evidence>
<keyword evidence="3" id="KW-0647">Proteasome</keyword>
<dbReference type="SMART" id="SM00382">
    <property type="entry name" value="AAA"/>
    <property type="match status" value="1"/>
</dbReference>
<dbReference type="GO" id="GO:0003723">
    <property type="term" value="F:RNA binding"/>
    <property type="evidence" value="ECO:0007669"/>
    <property type="project" value="TreeGrafter"/>
</dbReference>
<keyword evidence="4" id="KW-1185">Reference proteome</keyword>